<proteinExistence type="predicted"/>
<dbReference type="AlphaFoldDB" id="A0A939SLV9"/>
<name>A0A939SLV9_PRORE</name>
<dbReference type="Proteomes" id="UP000664477">
    <property type="component" value="Unassembled WGS sequence"/>
</dbReference>
<gene>
    <name evidence="1" type="ORF">J4727_16940</name>
</gene>
<organism evidence="1 2">
    <name type="scientific">Providencia rettgeri</name>
    <dbReference type="NCBI Taxonomy" id="587"/>
    <lineage>
        <taxon>Bacteria</taxon>
        <taxon>Pseudomonadati</taxon>
        <taxon>Pseudomonadota</taxon>
        <taxon>Gammaproteobacteria</taxon>
        <taxon>Enterobacterales</taxon>
        <taxon>Morganellaceae</taxon>
        <taxon>Providencia</taxon>
    </lineage>
</organism>
<reference evidence="1" key="1">
    <citation type="submission" date="2021-03" db="EMBL/GenBank/DDBJ databases">
        <title>Molecular epidemiology and mechanisms of colistin and carbapenem resistance in Enterobacteriaceae from clinical isolates, the environment and porcine samples in Pretoria, South Africa.</title>
        <authorList>
            <person name="Bogoshi D."/>
            <person name="Mbelle N.M."/>
            <person name="Naidoo V."/>
            <person name="Osei Sekyere J."/>
        </authorList>
    </citation>
    <scope>NUCLEOTIDE SEQUENCE</scope>
    <source>
        <strain evidence="1">C052</strain>
    </source>
</reference>
<accession>A0A939SLV9</accession>
<dbReference type="EMBL" id="JAGETQ010000133">
    <property type="protein sequence ID" value="MBO1916526.1"/>
    <property type="molecule type" value="Genomic_DNA"/>
</dbReference>
<evidence type="ECO:0000313" key="2">
    <source>
        <dbReference type="Proteomes" id="UP000664477"/>
    </source>
</evidence>
<protein>
    <submittedName>
        <fullName evidence="1">Uncharacterized protein</fullName>
    </submittedName>
</protein>
<evidence type="ECO:0000313" key="1">
    <source>
        <dbReference type="EMBL" id="MBO1916526.1"/>
    </source>
</evidence>
<comment type="caution">
    <text evidence="1">The sequence shown here is derived from an EMBL/GenBank/DDBJ whole genome shotgun (WGS) entry which is preliminary data.</text>
</comment>
<sequence>MQQLSAGRVSAACFSQVERMARTAHVGYHKNAIAREMAGGLPLPQSLSTATSRMASNAQLIEAAKAAAKQPSGLDSINRHCRISVNKRQCLKTDE</sequence>